<keyword evidence="2" id="KW-0575">Peroxidase</keyword>
<protein>
    <recommendedName>
        <fullName evidence="13">Plant heme peroxidase family profile domain-containing protein</fullName>
    </recommendedName>
</protein>
<dbReference type="Gene3D" id="1.10.520.10">
    <property type="match status" value="1"/>
</dbReference>
<keyword evidence="12" id="KW-0732">Signal</keyword>
<feature type="binding site" evidence="8">
    <location>
        <position position="14"/>
    </location>
    <ligand>
        <name>Ca(2+)</name>
        <dbReference type="ChEBI" id="CHEBI:29108"/>
        <label>1</label>
    </ligand>
</feature>
<evidence type="ECO:0000256" key="4">
    <source>
        <dbReference type="ARBA" id="ARBA00022723"/>
    </source>
</evidence>
<feature type="binding site" evidence="8">
    <location>
        <position position="21"/>
    </location>
    <ligand>
        <name>Ca(2+)</name>
        <dbReference type="ChEBI" id="CHEBI:29108"/>
        <label>1</label>
    </ligand>
</feature>
<comment type="caution">
    <text evidence="14">The sequence shown here is derived from an EMBL/GenBank/DDBJ whole genome shotgun (WGS) entry which is preliminary data.</text>
</comment>
<dbReference type="GO" id="GO:0020037">
    <property type="term" value="F:heme binding"/>
    <property type="evidence" value="ECO:0007669"/>
    <property type="project" value="InterPro"/>
</dbReference>
<feature type="domain" description="Plant heme peroxidase family profile" evidence="13">
    <location>
        <begin position="1"/>
        <end position="228"/>
    </location>
</feature>
<evidence type="ECO:0000256" key="8">
    <source>
        <dbReference type="PIRSR" id="PIRSR600823-3"/>
    </source>
</evidence>
<evidence type="ECO:0000256" key="7">
    <source>
        <dbReference type="PIRSR" id="PIRSR600823-1"/>
    </source>
</evidence>
<organism evidence="14 15">
    <name type="scientific">Papaver nudicaule</name>
    <name type="common">Iceland poppy</name>
    <dbReference type="NCBI Taxonomy" id="74823"/>
    <lineage>
        <taxon>Eukaryota</taxon>
        <taxon>Viridiplantae</taxon>
        <taxon>Streptophyta</taxon>
        <taxon>Embryophyta</taxon>
        <taxon>Tracheophyta</taxon>
        <taxon>Spermatophyta</taxon>
        <taxon>Magnoliopsida</taxon>
        <taxon>Ranunculales</taxon>
        <taxon>Papaveraceae</taxon>
        <taxon>Papaveroideae</taxon>
        <taxon>Papaver</taxon>
    </lineage>
</organism>
<evidence type="ECO:0000256" key="11">
    <source>
        <dbReference type="RuleBase" id="RU004241"/>
    </source>
</evidence>
<evidence type="ECO:0000256" key="12">
    <source>
        <dbReference type="SAM" id="SignalP"/>
    </source>
</evidence>
<dbReference type="Pfam" id="PF00141">
    <property type="entry name" value="peroxidase"/>
    <property type="match status" value="2"/>
</dbReference>
<keyword evidence="10" id="KW-1015">Disulfide bond</keyword>
<feature type="active site" description="Proton acceptor" evidence="7">
    <location>
        <position position="13"/>
    </location>
</feature>
<keyword evidence="5" id="KW-0560">Oxidoreductase</keyword>
<feature type="binding site" description="axial binding residue" evidence="8">
    <location>
        <position position="125"/>
    </location>
    <ligand>
        <name>heme b</name>
        <dbReference type="ChEBI" id="CHEBI:60344"/>
    </ligand>
    <ligandPart>
        <name>Fe</name>
        <dbReference type="ChEBI" id="CHEBI:18248"/>
    </ligandPart>
</feature>
<comment type="cofactor">
    <cofactor evidence="8">
        <name>heme b</name>
        <dbReference type="ChEBI" id="CHEBI:60344"/>
    </cofactor>
    <text evidence="8">Binds 1 heme b (iron(II)-protoporphyrin IX) group per subunit.</text>
</comment>
<feature type="disulfide bond" evidence="10">
    <location>
        <begin position="15"/>
        <end position="20"/>
    </location>
</feature>
<dbReference type="PRINTS" id="PR00458">
    <property type="entry name" value="PEROXIDASE"/>
</dbReference>
<evidence type="ECO:0000259" key="13">
    <source>
        <dbReference type="PROSITE" id="PS50873"/>
    </source>
</evidence>
<dbReference type="InterPro" id="IPR000823">
    <property type="entry name" value="Peroxidase_pln"/>
</dbReference>
<comment type="similarity">
    <text evidence="11">Belongs to the peroxidase family.</text>
</comment>
<keyword evidence="8" id="KW-0106">Calcium</keyword>
<sequence>MTIAPALIRLVFHDCFIVGCDGFLLLNGTNGVEGRRDQIPTWSLKGFDVVEEIKSTLEFLCPGIVSYSDVLVLAVRDRRRDSLVSFPQISLEDIKSPTDDLQTILQKFSGRNLSPRETVSLLGAHNTGAIHGDFIQDRLQHFLGTGQPDFKIGADFLNMGAPQKGFGTRYFQGLVQNMSVLHFDLEAYAAHNLLFTHDFSREMAKLSDHGILTGPIRGQIRDTCSIVKTDL</sequence>
<dbReference type="Gene3D" id="1.10.420.10">
    <property type="entry name" value="Peroxidase, domain 2"/>
    <property type="match status" value="1"/>
</dbReference>
<comment type="cofactor">
    <cofactor evidence="8">
        <name>Ca(2+)</name>
        <dbReference type="ChEBI" id="CHEBI:29108"/>
    </cofactor>
    <text evidence="8">Binds 2 calcium ions per subunit.</text>
</comment>
<evidence type="ECO:0000256" key="3">
    <source>
        <dbReference type="ARBA" id="ARBA00022617"/>
    </source>
</evidence>
<reference evidence="14" key="1">
    <citation type="submission" date="2022-03" db="EMBL/GenBank/DDBJ databases">
        <title>A functionally conserved STORR gene fusion in Papaver species that diverged 16.8 million years ago.</title>
        <authorList>
            <person name="Catania T."/>
        </authorList>
    </citation>
    <scope>NUCLEOTIDE SEQUENCE</scope>
    <source>
        <strain evidence="14">S-191538</strain>
    </source>
</reference>
<evidence type="ECO:0000256" key="1">
    <source>
        <dbReference type="ARBA" id="ARBA00000189"/>
    </source>
</evidence>
<evidence type="ECO:0000256" key="5">
    <source>
        <dbReference type="ARBA" id="ARBA00023002"/>
    </source>
</evidence>
<evidence type="ECO:0000256" key="9">
    <source>
        <dbReference type="PIRSR" id="PIRSR600823-4"/>
    </source>
</evidence>
<feature type="site" description="Transition state stabilizer" evidence="9">
    <location>
        <position position="9"/>
    </location>
</feature>
<evidence type="ECO:0000256" key="2">
    <source>
        <dbReference type="ARBA" id="ARBA00022559"/>
    </source>
</evidence>
<dbReference type="PANTHER" id="PTHR31235">
    <property type="entry name" value="PEROXIDASE 25-RELATED"/>
    <property type="match status" value="1"/>
</dbReference>
<evidence type="ECO:0000256" key="6">
    <source>
        <dbReference type="ARBA" id="ARBA00023004"/>
    </source>
</evidence>
<dbReference type="PROSITE" id="PS50873">
    <property type="entry name" value="PEROXIDASE_4"/>
    <property type="match status" value="1"/>
</dbReference>
<comment type="catalytic activity">
    <reaction evidence="1">
        <text>2 a phenolic donor + H2O2 = 2 a phenolic radical donor + 2 H2O</text>
        <dbReference type="Rhea" id="RHEA:56136"/>
        <dbReference type="ChEBI" id="CHEBI:15377"/>
        <dbReference type="ChEBI" id="CHEBI:16240"/>
        <dbReference type="ChEBI" id="CHEBI:139520"/>
        <dbReference type="ChEBI" id="CHEBI:139521"/>
        <dbReference type="EC" id="1.11.1.7"/>
    </reaction>
</comment>
<name>A0AA41UZ43_PAPNU</name>
<accession>A0AA41UZ43</accession>
<gene>
    <name evidence="14" type="ORF">MKW94_014803</name>
</gene>
<keyword evidence="3" id="KW-0349">Heme</keyword>
<feature type="chain" id="PRO_5041374938" description="Plant heme peroxidase family profile domain-containing protein" evidence="12">
    <location>
        <begin position="23"/>
        <end position="231"/>
    </location>
</feature>
<feature type="signal peptide" evidence="12">
    <location>
        <begin position="1"/>
        <end position="22"/>
    </location>
</feature>
<dbReference type="AlphaFoldDB" id="A0AA41UZ43"/>
<dbReference type="InterPro" id="IPR010255">
    <property type="entry name" value="Haem_peroxidase_sf"/>
</dbReference>
<keyword evidence="15" id="KW-1185">Reference proteome</keyword>
<evidence type="ECO:0000313" key="15">
    <source>
        <dbReference type="Proteomes" id="UP001177140"/>
    </source>
</evidence>
<proteinExistence type="inferred from homology"/>
<keyword evidence="4 8" id="KW-0479">Metal-binding</keyword>
<dbReference type="GO" id="GO:0140825">
    <property type="term" value="F:lactoperoxidase activity"/>
    <property type="evidence" value="ECO:0007669"/>
    <property type="project" value="UniProtKB-EC"/>
</dbReference>
<feature type="binding site" evidence="8">
    <location>
        <position position="19"/>
    </location>
    <ligand>
        <name>Ca(2+)</name>
        <dbReference type="ChEBI" id="CHEBI:29108"/>
        <label>1</label>
    </ligand>
</feature>
<dbReference type="InterPro" id="IPR002016">
    <property type="entry name" value="Haem_peroxidase"/>
</dbReference>
<dbReference type="PROSITE" id="PS00436">
    <property type="entry name" value="PEROXIDASE_2"/>
    <property type="match status" value="1"/>
</dbReference>
<dbReference type="GO" id="GO:0046872">
    <property type="term" value="F:metal ion binding"/>
    <property type="evidence" value="ECO:0007669"/>
    <property type="project" value="UniProtKB-KW"/>
</dbReference>
<dbReference type="EMBL" id="JAJJMA010038593">
    <property type="protein sequence ID" value="MCL7024831.1"/>
    <property type="molecule type" value="Genomic_DNA"/>
</dbReference>
<dbReference type="SUPFAM" id="SSF48113">
    <property type="entry name" value="Heme-dependent peroxidases"/>
    <property type="match status" value="1"/>
</dbReference>
<keyword evidence="6 8" id="KW-0408">Iron</keyword>
<dbReference type="Proteomes" id="UP001177140">
    <property type="component" value="Unassembled WGS sequence"/>
</dbReference>
<evidence type="ECO:0000256" key="10">
    <source>
        <dbReference type="PIRSR" id="PIRSR600823-5"/>
    </source>
</evidence>
<dbReference type="PRINTS" id="PR00461">
    <property type="entry name" value="PLPEROXIDASE"/>
</dbReference>
<dbReference type="GO" id="GO:0006979">
    <property type="term" value="P:response to oxidative stress"/>
    <property type="evidence" value="ECO:0007669"/>
    <property type="project" value="InterPro"/>
</dbReference>
<evidence type="ECO:0000313" key="14">
    <source>
        <dbReference type="EMBL" id="MCL7024831.1"/>
    </source>
</evidence>
<dbReference type="InterPro" id="IPR019794">
    <property type="entry name" value="Peroxidases_AS"/>
</dbReference>